<keyword evidence="4" id="KW-0560">Oxidoreductase</keyword>
<dbReference type="PANTHER" id="PTHR42683">
    <property type="entry name" value="ALDEHYDE REDUCTASE"/>
    <property type="match status" value="1"/>
</dbReference>
<dbReference type="InterPro" id="IPR002328">
    <property type="entry name" value="ADH_Zn_CS"/>
</dbReference>
<organism evidence="7">
    <name type="scientific">Bodo saltans</name>
    <name type="common">Flagellated protozoan</name>
    <dbReference type="NCBI Taxonomy" id="75058"/>
    <lineage>
        <taxon>Eukaryota</taxon>
        <taxon>Discoba</taxon>
        <taxon>Euglenozoa</taxon>
        <taxon>Kinetoplastea</taxon>
        <taxon>Metakinetoplastina</taxon>
        <taxon>Eubodonida</taxon>
        <taxon>Bodonidae</taxon>
        <taxon>Bodo</taxon>
    </lineage>
</organism>
<evidence type="ECO:0000313" key="7">
    <source>
        <dbReference type="EMBL" id="ACI16019.1"/>
    </source>
</evidence>
<dbReference type="EMBL" id="FJ168554">
    <property type="protein sequence ID" value="ACI16019.1"/>
    <property type="molecule type" value="Genomic_DNA"/>
</dbReference>
<protein>
    <submittedName>
        <fullName evidence="7">NADP-dependent alcohol hydrogenase</fullName>
    </submittedName>
</protein>
<evidence type="ECO:0000256" key="3">
    <source>
        <dbReference type="ARBA" id="ARBA00022833"/>
    </source>
</evidence>
<evidence type="ECO:0000256" key="5">
    <source>
        <dbReference type="RuleBase" id="RU361277"/>
    </source>
</evidence>
<dbReference type="VEuPathDB" id="TriTrypDB:BSAL_20230"/>
<dbReference type="InterPro" id="IPR036291">
    <property type="entry name" value="NAD(P)-bd_dom_sf"/>
</dbReference>
<dbReference type="Pfam" id="PF08240">
    <property type="entry name" value="ADH_N"/>
    <property type="match status" value="1"/>
</dbReference>
<accession>B6DTH9</accession>
<dbReference type="Gene3D" id="3.90.180.10">
    <property type="entry name" value="Medium-chain alcohol dehydrogenases, catalytic domain"/>
    <property type="match status" value="1"/>
</dbReference>
<dbReference type="PROSITE" id="PS00059">
    <property type="entry name" value="ADH_ZINC"/>
    <property type="match status" value="1"/>
</dbReference>
<comment type="cofactor">
    <cofactor evidence="1 5">
        <name>Zn(2+)</name>
        <dbReference type="ChEBI" id="CHEBI:29105"/>
    </cofactor>
</comment>
<reference evidence="7" key="1">
    <citation type="submission" date="2008-08" db="EMBL/GenBank/DDBJ databases">
        <title>Insights into the genome sequence of a free-living kinetoplastid: Bodo saltans (Kinetoplastida: Euglenozoa).</title>
        <authorList>
            <person name="Jackson A.P."/>
            <person name="Quail M.A."/>
            <person name="Berriman M."/>
        </authorList>
    </citation>
    <scope>NUCLEOTIDE SEQUENCE</scope>
    <source>
        <strain evidence="7">Lake Konstanz</strain>
    </source>
</reference>
<dbReference type="FunFam" id="3.40.50.720:FF:000022">
    <property type="entry name" value="Cinnamyl alcohol dehydrogenase"/>
    <property type="match status" value="1"/>
</dbReference>
<evidence type="ECO:0000256" key="2">
    <source>
        <dbReference type="ARBA" id="ARBA00022723"/>
    </source>
</evidence>
<dbReference type="SMART" id="SM00829">
    <property type="entry name" value="PKS_ER"/>
    <property type="match status" value="1"/>
</dbReference>
<dbReference type="GO" id="GO:0008270">
    <property type="term" value="F:zinc ion binding"/>
    <property type="evidence" value="ECO:0007669"/>
    <property type="project" value="InterPro"/>
</dbReference>
<comment type="similarity">
    <text evidence="5">Belongs to the zinc-containing alcohol dehydrogenase family.</text>
</comment>
<dbReference type="InterPro" id="IPR047109">
    <property type="entry name" value="CAD-like"/>
</dbReference>
<dbReference type="SUPFAM" id="SSF50129">
    <property type="entry name" value="GroES-like"/>
    <property type="match status" value="1"/>
</dbReference>
<dbReference type="CDD" id="cd05283">
    <property type="entry name" value="CAD1"/>
    <property type="match status" value="1"/>
</dbReference>
<name>B6DTH9_BODSA</name>
<feature type="domain" description="Enoyl reductase (ER)" evidence="6">
    <location>
        <begin position="8"/>
        <end position="343"/>
    </location>
</feature>
<dbReference type="InterPro" id="IPR013154">
    <property type="entry name" value="ADH-like_N"/>
</dbReference>
<dbReference type="Pfam" id="PF00107">
    <property type="entry name" value="ADH_zinc_N"/>
    <property type="match status" value="1"/>
</dbReference>
<dbReference type="GO" id="GO:0016616">
    <property type="term" value="F:oxidoreductase activity, acting on the CH-OH group of donors, NAD or NADP as acceptor"/>
    <property type="evidence" value="ECO:0007669"/>
    <property type="project" value="InterPro"/>
</dbReference>
<evidence type="ECO:0000256" key="4">
    <source>
        <dbReference type="ARBA" id="ARBA00023002"/>
    </source>
</evidence>
<dbReference type="InterPro" id="IPR011032">
    <property type="entry name" value="GroES-like_sf"/>
</dbReference>
<dbReference type="Gene3D" id="3.40.50.720">
    <property type="entry name" value="NAD(P)-binding Rossmann-like Domain"/>
    <property type="match status" value="1"/>
</dbReference>
<keyword evidence="3 5" id="KW-0862">Zinc</keyword>
<evidence type="ECO:0000256" key="1">
    <source>
        <dbReference type="ARBA" id="ARBA00001947"/>
    </source>
</evidence>
<dbReference type="SUPFAM" id="SSF51735">
    <property type="entry name" value="NAD(P)-binding Rossmann-fold domains"/>
    <property type="match status" value="1"/>
</dbReference>
<sequence>MTQARSYAALSATTPLAPFSFERRALGDIDVKIDIKYCGVCSSDMHQARNEWKNSVYPMVPGHEIVGEVAAVGAGVTKFKVGDVVGVGCMVDSCLECEACKVGHEQYCEGSGFVLTYNAVEKDGKTATQGGYSDHIVVRQEFVVRIPANLPLAAAAPLLCAGITTYSPLRHWNVKAGDKVGVVGLGGLGGMAVKFAKAFGAHVTVFTTSASKVELAKATGADEVAVTSDPASIGAVKGLRFILDTASVCHDLNPYINTLKHDGAMVLVGAPENPHPPVIPFGLIFGRRTLAGSLIGGINETEEMLEFCGKHNIVSEIELIPIQDIEKAYARLEKNAVNGRFVIDIASLKQ</sequence>
<keyword evidence="2 5" id="KW-0479">Metal-binding</keyword>
<dbReference type="InterPro" id="IPR013149">
    <property type="entry name" value="ADH-like_C"/>
</dbReference>
<dbReference type="InterPro" id="IPR020843">
    <property type="entry name" value="ER"/>
</dbReference>
<proteinExistence type="inferred from homology"/>
<evidence type="ECO:0000259" key="6">
    <source>
        <dbReference type="SMART" id="SM00829"/>
    </source>
</evidence>
<dbReference type="AlphaFoldDB" id="B6DTH9"/>